<dbReference type="AlphaFoldDB" id="A0A1K1QIY7"/>
<evidence type="ECO:0008006" key="3">
    <source>
        <dbReference type="Google" id="ProtNLM"/>
    </source>
</evidence>
<dbReference type="RefSeq" id="WP_072317811.1">
    <property type="nucleotide sequence ID" value="NZ_FPJE01000013.1"/>
</dbReference>
<dbReference type="EMBL" id="FPJE01000013">
    <property type="protein sequence ID" value="SFW59652.1"/>
    <property type="molecule type" value="Genomic_DNA"/>
</dbReference>
<dbReference type="InterPro" id="IPR009282">
    <property type="entry name" value="DUF937"/>
</dbReference>
<dbReference type="Proteomes" id="UP000182248">
    <property type="component" value="Unassembled WGS sequence"/>
</dbReference>
<gene>
    <name evidence="1" type="ORF">SAMN02927921_02605</name>
</gene>
<dbReference type="OrthoDB" id="708105at2"/>
<keyword evidence="2" id="KW-1185">Reference proteome</keyword>
<name>A0A1K1QIY7_9FLAO</name>
<dbReference type="STRING" id="1150368.SAMN02927921_02605"/>
<evidence type="ECO:0000313" key="1">
    <source>
        <dbReference type="EMBL" id="SFW59652.1"/>
    </source>
</evidence>
<accession>A0A1K1QIY7</accession>
<sequence>MKNITDLLNGDLGKQIIRGVSDEAGTSEKETSGVLDLALPVLMGALQKNASSPEGAANILGAISGSKHSGSILENLGGFFGGGVDKEDQQDGEGILSHILGTKQTATEQAISQKTGVNIGTVSKIIKIAAPILMGYLGQQARKQNVSSSDGLSGLLGNLLGGQSSAKQNLLTSILDADGDGSVIDDITGMALGGKKNGGLLDGLFGK</sequence>
<evidence type="ECO:0000313" key="2">
    <source>
        <dbReference type="Proteomes" id="UP000182248"/>
    </source>
</evidence>
<dbReference type="Pfam" id="PF06078">
    <property type="entry name" value="DUF937"/>
    <property type="match status" value="1"/>
</dbReference>
<protein>
    <recommendedName>
        <fullName evidence="3">DUF937 domain-containing protein</fullName>
    </recommendedName>
</protein>
<reference evidence="1 2" key="1">
    <citation type="submission" date="2016-11" db="EMBL/GenBank/DDBJ databases">
        <authorList>
            <person name="Jaros S."/>
            <person name="Januszkiewicz K."/>
            <person name="Wedrychowicz H."/>
        </authorList>
    </citation>
    <scope>NUCLEOTIDE SEQUENCE [LARGE SCALE GENOMIC DNA]</scope>
    <source>
        <strain evidence="1 2">CGMCC 1.12145</strain>
    </source>
</reference>
<proteinExistence type="predicted"/>
<organism evidence="1 2">
    <name type="scientific">Sinomicrobium oceani</name>
    <dbReference type="NCBI Taxonomy" id="1150368"/>
    <lineage>
        <taxon>Bacteria</taxon>
        <taxon>Pseudomonadati</taxon>
        <taxon>Bacteroidota</taxon>
        <taxon>Flavobacteriia</taxon>
        <taxon>Flavobacteriales</taxon>
        <taxon>Flavobacteriaceae</taxon>
        <taxon>Sinomicrobium</taxon>
    </lineage>
</organism>